<sequence>MENNVFEILKETFENPKIWNYYSGKNFKNFPLVSEQESKNFINEFIKLSGKSESEFNNLIQELGDRTVHVVSAFFIGHYIYQNTNLKSKIDREITKIKKDLNINSEVNFSFMWFLTCLFHDIGYKLEEQQPPKYENFEQLLNENSGAMPEICGIPKFYNTIYKNYFNFRLKEHCKNDHGITIAHIMYHKLCNIRKVAEKNPKEHQINLNWEKDLEKIFAFCSWNVLAHNIWFAEKGKTCDVRKYKVFEMEILIFDEKYKINPNEFPFFFLFCLVDTIEPYKKVLDLEMLKKIDLEFFEDKIIITDNFSCNCGKAILKQAKDLNKWLTYTNNETENKIMISLNQKPI</sequence>
<dbReference type="EMBL" id="CP003787">
    <property type="protein sequence ID" value="AFR36745.1"/>
    <property type="molecule type" value="Genomic_DNA"/>
</dbReference>
<dbReference type="AlphaFoldDB" id="J9R1A7"/>
<dbReference type="Proteomes" id="UP000006276">
    <property type="component" value="Chromosome"/>
</dbReference>
<reference evidence="1 2" key="1">
    <citation type="submission" date="2012-09" db="EMBL/GenBank/DDBJ databases">
        <title>Riemerella anatipestifer vaccine strains.</title>
        <authorList>
            <person name="Chun C.A."/>
            <person name="Shu W.M."/>
            <person name="Kang Z.D."/>
            <person name="Jia W.X."/>
        </authorList>
    </citation>
    <scope>NUCLEOTIDE SEQUENCE [LARGE SCALE GENOMIC DNA]</scope>
    <source>
        <strain evidence="1 2">RA-CH-1</strain>
    </source>
</reference>
<evidence type="ECO:0000313" key="2">
    <source>
        <dbReference type="Proteomes" id="UP000006276"/>
    </source>
</evidence>
<protein>
    <recommendedName>
        <fullName evidence="3">HD domain-containing protein</fullName>
    </recommendedName>
</protein>
<dbReference type="RefSeq" id="WP_014938987.1">
    <property type="nucleotide sequence ID" value="NC_018609.1"/>
</dbReference>
<dbReference type="KEGG" id="rag:B739_2163"/>
<proteinExistence type="predicted"/>
<evidence type="ECO:0000313" key="1">
    <source>
        <dbReference type="EMBL" id="AFR36745.1"/>
    </source>
</evidence>
<dbReference type="PATRIC" id="fig|1228997.3.peg.2162"/>
<accession>J9R1A7</accession>
<organism evidence="1 2">
    <name type="scientific">Riemerella anatipestifer RA-CH-1</name>
    <dbReference type="NCBI Taxonomy" id="1228997"/>
    <lineage>
        <taxon>Bacteria</taxon>
        <taxon>Pseudomonadati</taxon>
        <taxon>Bacteroidota</taxon>
        <taxon>Flavobacteriia</taxon>
        <taxon>Flavobacteriales</taxon>
        <taxon>Weeksellaceae</taxon>
        <taxon>Riemerella</taxon>
    </lineage>
</organism>
<dbReference type="HOGENOM" id="CLU_801381_0_0_10"/>
<name>J9R1A7_RIEAN</name>
<keyword evidence="2" id="KW-1185">Reference proteome</keyword>
<evidence type="ECO:0008006" key="3">
    <source>
        <dbReference type="Google" id="ProtNLM"/>
    </source>
</evidence>
<gene>
    <name evidence="1" type="ORF">B739_2163</name>
</gene>